<organism evidence="1 2">
    <name type="scientific">Pseudoclavibacter helvolus</name>
    <dbReference type="NCBI Taxonomy" id="255205"/>
    <lineage>
        <taxon>Bacteria</taxon>
        <taxon>Bacillati</taxon>
        <taxon>Actinomycetota</taxon>
        <taxon>Actinomycetes</taxon>
        <taxon>Micrococcales</taxon>
        <taxon>Microbacteriaceae</taxon>
        <taxon>Pseudoclavibacter</taxon>
    </lineage>
</organism>
<sequence>MTTRLPLIGAAQARRIALAAQGFGARSTATQTGTRQLSSLLSRIHLLQIDSVNVWERSHYMPVFSRLGGYDKAALDRLASGRQPRLTEYWAHEAALLPVSSLPLFAWRMRDKEQRDRRKNAEFLEGHAATIAWLRAELLERGPLAASEFEHEANKRRGSWWEWSDVKIVLEYLFRWGELASAPRKGFERRYALPEQVLPPEVLGAEVSTRDAVRELTGMAAAAHGIGTTADLADYFRVPMALTKTALEELSDSGEVLPVQVAEWGKDGQPGVAWLHRDARHPRTMDAAALLSPFDPVVWFRPRGERMHDFHYRIEIYTPAHKRVYGYYSLPILLGDAVVGRIDLKNDRQARILRVQSAWSEADAPADIAERTALLLGDAAAWQNLDDIVVADRGNLARDLSSALTSNR</sequence>
<dbReference type="InterPro" id="IPR009351">
    <property type="entry name" value="AlkZ-like"/>
</dbReference>
<dbReference type="PANTHER" id="PTHR30528:SF0">
    <property type="entry name" value="CYTOPLASMIC PROTEIN"/>
    <property type="match status" value="1"/>
</dbReference>
<reference evidence="1 2" key="1">
    <citation type="submission" date="2020-08" db="EMBL/GenBank/DDBJ databases">
        <title>Sequencing the genomes of 1000 actinobacteria strains.</title>
        <authorList>
            <person name="Klenk H.-P."/>
        </authorList>
    </citation>
    <scope>NUCLEOTIDE SEQUENCE [LARGE SCALE GENOMIC DNA]</scope>
    <source>
        <strain evidence="1 2">DSM 20419</strain>
    </source>
</reference>
<dbReference type="Pfam" id="PF06224">
    <property type="entry name" value="AlkZ-like"/>
    <property type="match status" value="1"/>
</dbReference>
<evidence type="ECO:0008006" key="3">
    <source>
        <dbReference type="Google" id="ProtNLM"/>
    </source>
</evidence>
<dbReference type="AlphaFoldDB" id="A0A7W4YEE5"/>
<gene>
    <name evidence="1" type="ORF">FHX72_001249</name>
</gene>
<name>A0A7W4YEE5_9MICO</name>
<proteinExistence type="predicted"/>
<dbReference type="RefSeq" id="WP_068479546.1">
    <property type="nucleotide sequence ID" value="NZ_CZJS01000092.1"/>
</dbReference>
<dbReference type="Proteomes" id="UP000545286">
    <property type="component" value="Unassembled WGS sequence"/>
</dbReference>
<evidence type="ECO:0000313" key="2">
    <source>
        <dbReference type="Proteomes" id="UP000545286"/>
    </source>
</evidence>
<accession>A0A7W4YEE5</accession>
<keyword evidence="2" id="KW-1185">Reference proteome</keyword>
<dbReference type="PANTHER" id="PTHR30528">
    <property type="entry name" value="CYTOPLASMIC PROTEIN"/>
    <property type="match status" value="1"/>
</dbReference>
<dbReference type="EMBL" id="JACHWJ010000001">
    <property type="protein sequence ID" value="MBB2957137.1"/>
    <property type="molecule type" value="Genomic_DNA"/>
</dbReference>
<comment type="caution">
    <text evidence="1">The sequence shown here is derived from an EMBL/GenBank/DDBJ whole genome shotgun (WGS) entry which is preliminary data.</text>
</comment>
<evidence type="ECO:0000313" key="1">
    <source>
        <dbReference type="EMBL" id="MBB2957137.1"/>
    </source>
</evidence>
<protein>
    <recommendedName>
        <fullName evidence="3">Winged helix-turn-helix domain-containing protein</fullName>
    </recommendedName>
</protein>